<dbReference type="AlphaFoldDB" id="A0A8X8WPJ9"/>
<gene>
    <name evidence="2" type="ORF">SASPL_143904</name>
</gene>
<keyword evidence="3" id="KW-1185">Reference proteome</keyword>
<sequence>MSRLTMVNKVWKSPWLLRLCTLKDASVDAVVGTLQKIVFLTLVQAEINSTSNINILMLSLCADGTLLRFVQGILDPLQQTVADGCHLTRHTGNQHCQRPALQIFMSIKLLYPQPRSSIPTRKGIYSDIYPLSLSERNMARRIPERLKGQLSISNVCFKLLVLVFSHVSAAIFGMVMRFLVYLSVVCFEILENPFL</sequence>
<proteinExistence type="predicted"/>
<dbReference type="Proteomes" id="UP000298416">
    <property type="component" value="Unassembled WGS sequence"/>
</dbReference>
<evidence type="ECO:0000313" key="3">
    <source>
        <dbReference type="Proteomes" id="UP000298416"/>
    </source>
</evidence>
<evidence type="ECO:0000313" key="2">
    <source>
        <dbReference type="EMBL" id="KAG6397734.1"/>
    </source>
</evidence>
<protein>
    <submittedName>
        <fullName evidence="2">Uncharacterized protein</fullName>
    </submittedName>
</protein>
<name>A0A8X8WPJ9_SALSN</name>
<comment type="caution">
    <text evidence="2">The sequence shown here is derived from an EMBL/GenBank/DDBJ whole genome shotgun (WGS) entry which is preliminary data.</text>
</comment>
<reference evidence="2" key="2">
    <citation type="submission" date="2020-08" db="EMBL/GenBank/DDBJ databases">
        <title>Plant Genome Project.</title>
        <authorList>
            <person name="Zhang R.-G."/>
        </authorList>
    </citation>
    <scope>NUCLEOTIDE SEQUENCE</scope>
    <source>
        <strain evidence="2">Huo1</strain>
        <tissue evidence="2">Leaf</tissue>
    </source>
</reference>
<accession>A0A8X8WPJ9</accession>
<dbReference type="PANTHER" id="PTHR45036:SF1">
    <property type="entry name" value="METHYLTRANSFERASE LIKE 7A"/>
    <property type="match status" value="1"/>
</dbReference>
<keyword evidence="1" id="KW-1133">Transmembrane helix</keyword>
<dbReference type="InterPro" id="IPR052356">
    <property type="entry name" value="Thiol_S-MT"/>
</dbReference>
<reference evidence="2" key="1">
    <citation type="submission" date="2018-01" db="EMBL/GenBank/DDBJ databases">
        <authorList>
            <person name="Mao J.F."/>
        </authorList>
    </citation>
    <scope>NUCLEOTIDE SEQUENCE</scope>
    <source>
        <strain evidence="2">Huo1</strain>
        <tissue evidence="2">Leaf</tissue>
    </source>
</reference>
<keyword evidence="1" id="KW-0812">Transmembrane</keyword>
<feature type="transmembrane region" description="Helical" evidence="1">
    <location>
        <begin position="170"/>
        <end position="190"/>
    </location>
</feature>
<keyword evidence="1" id="KW-0472">Membrane</keyword>
<dbReference type="EMBL" id="PNBA02000016">
    <property type="protein sequence ID" value="KAG6397734.1"/>
    <property type="molecule type" value="Genomic_DNA"/>
</dbReference>
<organism evidence="2">
    <name type="scientific">Salvia splendens</name>
    <name type="common">Scarlet sage</name>
    <dbReference type="NCBI Taxonomy" id="180675"/>
    <lineage>
        <taxon>Eukaryota</taxon>
        <taxon>Viridiplantae</taxon>
        <taxon>Streptophyta</taxon>
        <taxon>Embryophyta</taxon>
        <taxon>Tracheophyta</taxon>
        <taxon>Spermatophyta</taxon>
        <taxon>Magnoliopsida</taxon>
        <taxon>eudicotyledons</taxon>
        <taxon>Gunneridae</taxon>
        <taxon>Pentapetalae</taxon>
        <taxon>asterids</taxon>
        <taxon>lamiids</taxon>
        <taxon>Lamiales</taxon>
        <taxon>Lamiaceae</taxon>
        <taxon>Nepetoideae</taxon>
        <taxon>Mentheae</taxon>
        <taxon>Salviinae</taxon>
        <taxon>Salvia</taxon>
        <taxon>Salvia subgen. Calosphace</taxon>
        <taxon>core Calosphace</taxon>
    </lineage>
</organism>
<dbReference type="PANTHER" id="PTHR45036">
    <property type="entry name" value="METHYLTRANSFERASE LIKE 7B"/>
    <property type="match status" value="1"/>
</dbReference>
<evidence type="ECO:0000256" key="1">
    <source>
        <dbReference type="SAM" id="Phobius"/>
    </source>
</evidence>